<name>M7TWE8_EUTLA</name>
<dbReference type="eggNOG" id="ENOG502SHN6">
    <property type="taxonomic scope" value="Eukaryota"/>
</dbReference>
<dbReference type="GO" id="GO:0016740">
    <property type="term" value="F:transferase activity"/>
    <property type="evidence" value="ECO:0007669"/>
    <property type="project" value="UniProtKB-KW"/>
</dbReference>
<keyword evidence="3 5" id="KW-0808">Transferase</keyword>
<dbReference type="AlphaFoldDB" id="M7TWE8"/>
<evidence type="ECO:0000259" key="4">
    <source>
        <dbReference type="Pfam" id="PF01755"/>
    </source>
</evidence>
<dbReference type="PANTHER" id="PTHR10730:SF53">
    <property type="entry name" value="GLYCOSYLTRANSFERASE 25 FAMILY MEMBER"/>
    <property type="match status" value="1"/>
</dbReference>
<evidence type="ECO:0000256" key="2">
    <source>
        <dbReference type="ARBA" id="ARBA00022676"/>
    </source>
</evidence>
<dbReference type="PANTHER" id="PTHR10730">
    <property type="entry name" value="PROCOLLAGEN-LYSINE,2-OXOGLUTARATE 5-DIOXYGENASE/GLYCOSYLTRANSFERASE 25 FAMILY MEMBER"/>
    <property type="match status" value="1"/>
</dbReference>
<proteinExistence type="inferred from homology"/>
<reference evidence="6" key="1">
    <citation type="journal article" date="2013" name="Genome Announc.">
        <title>Draft genome sequence of the grapevine dieback fungus Eutypa lata UCR-EL1.</title>
        <authorList>
            <person name="Blanco-Ulate B."/>
            <person name="Rolshausen P.E."/>
            <person name="Cantu D."/>
        </authorList>
    </citation>
    <scope>NUCLEOTIDE SEQUENCE [LARGE SCALE GENOMIC DNA]</scope>
    <source>
        <strain evidence="6">UCR-EL1</strain>
    </source>
</reference>
<gene>
    <name evidence="5" type="ORF">UCREL1_1961</name>
</gene>
<keyword evidence="6" id="KW-1185">Reference proteome</keyword>
<dbReference type="InterPro" id="IPR002654">
    <property type="entry name" value="Glyco_trans_25"/>
</dbReference>
<dbReference type="Proteomes" id="UP000012174">
    <property type="component" value="Unassembled WGS sequence"/>
</dbReference>
<evidence type="ECO:0000313" key="6">
    <source>
        <dbReference type="Proteomes" id="UP000012174"/>
    </source>
</evidence>
<dbReference type="KEGG" id="ela:UCREL1_1961"/>
<dbReference type="InterPro" id="IPR050757">
    <property type="entry name" value="Collagen_mod_GT25"/>
</dbReference>
<dbReference type="OMA" id="TRVVHHA"/>
<accession>M7TWE8</accession>
<keyword evidence="2" id="KW-0328">Glycosyltransferase</keyword>
<feature type="domain" description="Glycosyl transferase family 25" evidence="4">
    <location>
        <begin position="30"/>
        <end position="130"/>
    </location>
</feature>
<dbReference type="EMBL" id="KB705728">
    <property type="protein sequence ID" value="EMR70985.1"/>
    <property type="molecule type" value="Genomic_DNA"/>
</dbReference>
<evidence type="ECO:0000256" key="3">
    <source>
        <dbReference type="ARBA" id="ARBA00022679"/>
    </source>
</evidence>
<dbReference type="Pfam" id="PF01755">
    <property type="entry name" value="Glyco_transf_25"/>
    <property type="match status" value="1"/>
</dbReference>
<dbReference type="CDD" id="cd06532">
    <property type="entry name" value="Glyco_transf_25"/>
    <property type="match status" value="1"/>
</dbReference>
<sequence length="368" mass="41038">MTAHMTRRCGNDVEESRLRNDIYNSTFGFEKIFVVSLPSRTDRRDAITLSAALSGIEVEFIDGLQGQDVPDKAIPSGPGQNRMGDSSIGSWRGHMNAIQEIVKRNLTSALILEDDVDWDVRIKDQLRNFAVSSRALTQPLLRESDYSYADVTYPHPSEGGSDIDRLSLDILFTEIPPTQPPRTSPYGDNWALLWLGQCGLTFPHEDGKTIPKGRVVQLNDETVAEKRHLTTWTKPDLLKEQYPDHTRVVHHAQEPLCSLGYAVTQKTARQLLYEVGLKTFDRGFDLLLAQFCEGGGSRGYHDCLSLQPALFHNHLPVGPRKAESDISDHGDGYAETAKTPNVRLSVRMNAGALLEDRPLTDQFPDASV</sequence>
<dbReference type="HOGENOM" id="CLU_032992_1_0_1"/>
<evidence type="ECO:0000313" key="5">
    <source>
        <dbReference type="EMBL" id="EMR70985.1"/>
    </source>
</evidence>
<organism evidence="5 6">
    <name type="scientific">Eutypa lata (strain UCR-EL1)</name>
    <name type="common">Grapevine dieback disease fungus</name>
    <name type="synonym">Eutypa armeniacae</name>
    <dbReference type="NCBI Taxonomy" id="1287681"/>
    <lineage>
        <taxon>Eukaryota</taxon>
        <taxon>Fungi</taxon>
        <taxon>Dikarya</taxon>
        <taxon>Ascomycota</taxon>
        <taxon>Pezizomycotina</taxon>
        <taxon>Sordariomycetes</taxon>
        <taxon>Xylariomycetidae</taxon>
        <taxon>Xylariales</taxon>
        <taxon>Diatrypaceae</taxon>
        <taxon>Eutypa</taxon>
    </lineage>
</organism>
<dbReference type="OrthoDB" id="47375at2759"/>
<comment type="similarity">
    <text evidence="1">Belongs to the glycosyltransferase 25 family.</text>
</comment>
<protein>
    <submittedName>
        <fullName evidence="5">Putative glycosyltransferase family 25 protein</fullName>
    </submittedName>
</protein>
<evidence type="ECO:0000256" key="1">
    <source>
        <dbReference type="ARBA" id="ARBA00006721"/>
    </source>
</evidence>